<evidence type="ECO:0000256" key="9">
    <source>
        <dbReference type="SAM" id="Coils"/>
    </source>
</evidence>
<accession>A0A9W4NTC4</accession>
<dbReference type="EMBL" id="CAJVPG010000433">
    <property type="protein sequence ID" value="CAG8414176.1"/>
    <property type="molecule type" value="Genomic_DNA"/>
</dbReference>
<keyword evidence="13" id="KW-1185">Reference proteome</keyword>
<name>A0A9W4NTC4_9EURO</name>
<evidence type="ECO:0000313" key="12">
    <source>
        <dbReference type="EMBL" id="CAG8414176.1"/>
    </source>
</evidence>
<keyword evidence="5" id="KW-0677">Repeat</keyword>
<feature type="coiled-coil region" evidence="9">
    <location>
        <begin position="4"/>
        <end position="61"/>
    </location>
</feature>
<dbReference type="InterPro" id="IPR044066">
    <property type="entry name" value="TRIAD_supradom"/>
</dbReference>
<dbReference type="InterPro" id="IPR013083">
    <property type="entry name" value="Znf_RING/FYVE/PHD"/>
</dbReference>
<evidence type="ECO:0000256" key="6">
    <source>
        <dbReference type="ARBA" id="ARBA00022771"/>
    </source>
</evidence>
<dbReference type="Gene3D" id="3.30.40.10">
    <property type="entry name" value="Zinc/RING finger domain, C3HC4 (zinc finger)"/>
    <property type="match status" value="1"/>
</dbReference>
<keyword evidence="3" id="KW-0808">Transferase</keyword>
<keyword evidence="8" id="KW-0862">Zinc</keyword>
<proteinExistence type="predicted"/>
<comment type="catalytic activity">
    <reaction evidence="1">
        <text>[E2 ubiquitin-conjugating enzyme]-S-ubiquitinyl-L-cysteine + [acceptor protein]-L-lysine = [E2 ubiquitin-conjugating enzyme]-L-cysteine + [acceptor protein]-N(6)-ubiquitinyl-L-lysine.</text>
        <dbReference type="EC" id="2.3.2.31"/>
    </reaction>
</comment>
<keyword evidence="7" id="KW-0833">Ubl conjugation pathway</keyword>
<evidence type="ECO:0000256" key="7">
    <source>
        <dbReference type="ARBA" id="ARBA00022786"/>
    </source>
</evidence>
<dbReference type="GO" id="GO:0016567">
    <property type="term" value="P:protein ubiquitination"/>
    <property type="evidence" value="ECO:0007669"/>
    <property type="project" value="InterPro"/>
</dbReference>
<gene>
    <name evidence="12" type="ORF">PSALAMII_LOCUS9150</name>
</gene>
<dbReference type="AlphaFoldDB" id="A0A9W4NTC4"/>
<feature type="region of interest" description="Disordered" evidence="10">
    <location>
        <begin position="96"/>
        <end position="117"/>
    </location>
</feature>
<evidence type="ECO:0000313" key="13">
    <source>
        <dbReference type="Proteomes" id="UP001152649"/>
    </source>
</evidence>
<dbReference type="Pfam" id="PF01485">
    <property type="entry name" value="IBR"/>
    <property type="match status" value="1"/>
</dbReference>
<organism evidence="12 13">
    <name type="scientific">Penicillium salamii</name>
    <dbReference type="NCBI Taxonomy" id="1612424"/>
    <lineage>
        <taxon>Eukaryota</taxon>
        <taxon>Fungi</taxon>
        <taxon>Dikarya</taxon>
        <taxon>Ascomycota</taxon>
        <taxon>Pezizomycotina</taxon>
        <taxon>Eurotiomycetes</taxon>
        <taxon>Eurotiomycetidae</taxon>
        <taxon>Eurotiales</taxon>
        <taxon>Aspergillaceae</taxon>
        <taxon>Penicillium</taxon>
    </lineage>
</organism>
<reference evidence="12" key="1">
    <citation type="submission" date="2021-07" db="EMBL/GenBank/DDBJ databases">
        <authorList>
            <person name="Branca A.L. A."/>
        </authorList>
    </citation>
    <scope>NUCLEOTIDE SEQUENCE</scope>
</reference>
<feature type="domain" description="RING-type" evidence="11">
    <location>
        <begin position="157"/>
        <end position="351"/>
    </location>
</feature>
<keyword evidence="6" id="KW-0863">Zinc-finger</keyword>
<dbReference type="EC" id="2.3.2.31" evidence="2"/>
<dbReference type="Pfam" id="PF22191">
    <property type="entry name" value="IBR_1"/>
    <property type="match status" value="1"/>
</dbReference>
<dbReference type="CDD" id="cd22584">
    <property type="entry name" value="Rcat_RBR_unk"/>
    <property type="match status" value="1"/>
</dbReference>
<dbReference type="PROSITE" id="PS51873">
    <property type="entry name" value="TRIAD"/>
    <property type="match status" value="1"/>
</dbReference>
<dbReference type="GO" id="GO:0061630">
    <property type="term" value="F:ubiquitin protein ligase activity"/>
    <property type="evidence" value="ECO:0007669"/>
    <property type="project" value="UniProtKB-EC"/>
</dbReference>
<evidence type="ECO:0000256" key="3">
    <source>
        <dbReference type="ARBA" id="ARBA00022679"/>
    </source>
</evidence>
<dbReference type="GO" id="GO:0008270">
    <property type="term" value="F:zinc ion binding"/>
    <property type="evidence" value="ECO:0007669"/>
    <property type="project" value="UniProtKB-KW"/>
</dbReference>
<keyword evidence="4" id="KW-0479">Metal-binding</keyword>
<evidence type="ECO:0000256" key="10">
    <source>
        <dbReference type="SAM" id="MobiDB-lite"/>
    </source>
</evidence>
<evidence type="ECO:0000259" key="11">
    <source>
        <dbReference type="PROSITE" id="PS51873"/>
    </source>
</evidence>
<evidence type="ECO:0000256" key="8">
    <source>
        <dbReference type="ARBA" id="ARBA00022833"/>
    </source>
</evidence>
<dbReference type="PANTHER" id="PTHR11685">
    <property type="entry name" value="RBR FAMILY RING FINGER AND IBR DOMAIN-CONTAINING"/>
    <property type="match status" value="1"/>
</dbReference>
<protein>
    <recommendedName>
        <fullName evidence="2">RBR-type E3 ubiquitin transferase</fullName>
        <ecNumber evidence="2">2.3.2.31</ecNumber>
    </recommendedName>
</protein>
<evidence type="ECO:0000256" key="2">
    <source>
        <dbReference type="ARBA" id="ARBA00012251"/>
    </source>
</evidence>
<keyword evidence="9" id="KW-0175">Coiled coil</keyword>
<evidence type="ECO:0000256" key="4">
    <source>
        <dbReference type="ARBA" id="ARBA00022723"/>
    </source>
</evidence>
<dbReference type="InterPro" id="IPR002867">
    <property type="entry name" value="IBR_dom"/>
</dbReference>
<dbReference type="Proteomes" id="UP001152649">
    <property type="component" value="Unassembled WGS sequence"/>
</dbReference>
<dbReference type="Gene3D" id="1.20.120.1750">
    <property type="match status" value="1"/>
</dbReference>
<dbReference type="SUPFAM" id="SSF57850">
    <property type="entry name" value="RING/U-box"/>
    <property type="match status" value="2"/>
</dbReference>
<dbReference type="InterPro" id="IPR031127">
    <property type="entry name" value="E3_UB_ligase_RBR"/>
</dbReference>
<dbReference type="OrthoDB" id="10009520at2759"/>
<sequence>MVDRQNKEAILGLLREDLEALEDTVKGKQRAGVLTDLELAIKTMQDDIENIERSIEDQSQAHSTTSAVLSDQNMLMSLARQERIANEDHQLAVALNNGQRPPRPLSGNTEPQPVPDENIDPVSIILEDLLTRISVRDEVGNAEGSSRVVSSYQSTTRRVRCVSCLESHDAVLSMDRCGHEYCLDCTRQMFLGSIRDEELYPPRCCGNVIPPAVAMRVLSYSELREFSQRALEWTAKDRVYCADPTCSTFIPVFAINNDHGTCPECHQQTHLLCRSLAHPEMDCPLDETLPLVLDIAEAEGWKRCPHCRTMVELLRGCNHMTCRCGREFCYACTATWKTCECDLWHEGRLLDEAQQIVEEEVPQNAGHAVRQRALDGAIQNLRQHEDDGCEHHRHSQWAWRNRGSLQCDVCFHYLPEYIFMCRNCRMRVCWDCRRNRLR</sequence>
<comment type="caution">
    <text evidence="12">The sequence shown here is derived from an EMBL/GenBank/DDBJ whole genome shotgun (WGS) entry which is preliminary data.</text>
</comment>
<evidence type="ECO:0000256" key="1">
    <source>
        <dbReference type="ARBA" id="ARBA00001798"/>
    </source>
</evidence>
<evidence type="ECO:0000256" key="5">
    <source>
        <dbReference type="ARBA" id="ARBA00022737"/>
    </source>
</evidence>